<organism evidence="2 3">
    <name type="scientific">Pontibacter akesuensis</name>
    <dbReference type="NCBI Taxonomy" id="388950"/>
    <lineage>
        <taxon>Bacteria</taxon>
        <taxon>Pseudomonadati</taxon>
        <taxon>Bacteroidota</taxon>
        <taxon>Cytophagia</taxon>
        <taxon>Cytophagales</taxon>
        <taxon>Hymenobacteraceae</taxon>
        <taxon>Pontibacter</taxon>
    </lineage>
</organism>
<reference evidence="3" key="1">
    <citation type="submission" date="2016-10" db="EMBL/GenBank/DDBJ databases">
        <authorList>
            <person name="Varghese N."/>
        </authorList>
    </citation>
    <scope>NUCLEOTIDE SEQUENCE [LARGE SCALE GENOMIC DNA]</scope>
    <source>
        <strain evidence="3">DSM 18820</strain>
    </source>
</reference>
<evidence type="ECO:0000313" key="3">
    <source>
        <dbReference type="Proteomes" id="UP000182491"/>
    </source>
</evidence>
<dbReference type="RefSeq" id="WP_068837633.1">
    <property type="nucleotide sequence ID" value="NZ_BMXC01000002.1"/>
</dbReference>
<gene>
    <name evidence="2" type="ORF">SAMN04487941_1962</name>
</gene>
<dbReference type="OrthoDB" id="848575at2"/>
<feature type="signal peptide" evidence="1">
    <location>
        <begin position="1"/>
        <end position="18"/>
    </location>
</feature>
<protein>
    <recommendedName>
        <fullName evidence="4">YD repeat-containing protein</fullName>
    </recommendedName>
</protein>
<name>A0A1I7I6S0_9BACT</name>
<accession>A0A1I7I6S0</accession>
<proteinExistence type="predicted"/>
<feature type="chain" id="PRO_5010224370" description="YD repeat-containing protein" evidence="1">
    <location>
        <begin position="19"/>
        <end position="263"/>
    </location>
</feature>
<dbReference type="AlphaFoldDB" id="A0A1I7I6S0"/>
<evidence type="ECO:0008006" key="4">
    <source>
        <dbReference type="Google" id="ProtNLM"/>
    </source>
</evidence>
<keyword evidence="1" id="KW-0732">Signal</keyword>
<dbReference type="Proteomes" id="UP000182491">
    <property type="component" value="Unassembled WGS sequence"/>
</dbReference>
<evidence type="ECO:0000313" key="2">
    <source>
        <dbReference type="EMBL" id="SFU68620.1"/>
    </source>
</evidence>
<keyword evidence="3" id="KW-1185">Reference proteome</keyword>
<dbReference type="PROSITE" id="PS51257">
    <property type="entry name" value="PROKAR_LIPOPROTEIN"/>
    <property type="match status" value="1"/>
</dbReference>
<evidence type="ECO:0000256" key="1">
    <source>
        <dbReference type="SAM" id="SignalP"/>
    </source>
</evidence>
<sequence>MKKRLQFLLFFCLPLLLASCEKGIFDPEPNAKCLELSQQDDAGWVIERVYDGRKVTEIRYFQNEELRYYYEFTYGSDGRVVKSQYVDTRNNTAYTPEIITYNEQGKWARSTFNNANGTVTEISVEYDSQSQIQKITSATTKDGTTTVNYTAIYTWENGNNVRRTYTSPTQQQVVQYAFDLDQHNKRRKEQEKYAFMSLAVAHNENMLRHVSSTTTTGATTVQSETEYSYTYNDEGYPTTLTRYITSGANPAYTATTYFSYDCD</sequence>
<dbReference type="EMBL" id="FPCA01000002">
    <property type="protein sequence ID" value="SFU68620.1"/>
    <property type="molecule type" value="Genomic_DNA"/>
</dbReference>